<proteinExistence type="predicted"/>
<sequence>MGGGFCPLFSTPLHPSHIEYSISIDADLKTSGNASVYFLDPCNSYIRTQRNPVGLSGICLLTLSVQQDQAPEK</sequence>
<accession>A0A0P6JY05</accession>
<organism evidence="1">
    <name type="scientific">Daphnia magna</name>
    <dbReference type="NCBI Taxonomy" id="35525"/>
    <lineage>
        <taxon>Eukaryota</taxon>
        <taxon>Metazoa</taxon>
        <taxon>Ecdysozoa</taxon>
        <taxon>Arthropoda</taxon>
        <taxon>Crustacea</taxon>
        <taxon>Branchiopoda</taxon>
        <taxon>Diplostraca</taxon>
        <taxon>Cladocera</taxon>
        <taxon>Anomopoda</taxon>
        <taxon>Daphniidae</taxon>
        <taxon>Daphnia</taxon>
    </lineage>
</organism>
<evidence type="ECO:0000313" key="1">
    <source>
        <dbReference type="EMBL" id="JAN90876.1"/>
    </source>
</evidence>
<protein>
    <submittedName>
        <fullName evidence="1">Uncharacterized protein</fullName>
    </submittedName>
</protein>
<dbReference type="EMBL" id="GDIQ01030018">
    <property type="protein sequence ID" value="JAN64719.1"/>
    <property type="molecule type" value="Transcribed_RNA"/>
</dbReference>
<name>A0A0P6JY05_9CRUS</name>
<dbReference type="EMBL" id="GDIQ01003861">
    <property type="protein sequence ID" value="JAN90876.1"/>
    <property type="molecule type" value="Transcribed_RNA"/>
</dbReference>
<reference evidence="1" key="1">
    <citation type="submission" date="2015-10" db="EMBL/GenBank/DDBJ databases">
        <title>EvidentialGene: Evidence-directed Construction of Complete mRNA Transcriptomes without Genomes.</title>
        <authorList>
            <person name="Gilbert D.G."/>
        </authorList>
    </citation>
    <scope>NUCLEOTIDE SEQUENCE</scope>
</reference>
<dbReference type="AlphaFoldDB" id="A0A0P6JY05"/>